<dbReference type="EC" id="6.3.2.2" evidence="1"/>
<accession>A0ABU2WJG4</accession>
<evidence type="ECO:0000313" key="2">
    <source>
        <dbReference type="Proteomes" id="UP001254608"/>
    </source>
</evidence>
<protein>
    <submittedName>
        <fullName evidence="1">Glutamate--cysteine ligase</fullName>
        <ecNumber evidence="1">6.3.2.2</ecNumber>
    </submittedName>
</protein>
<dbReference type="Proteomes" id="UP001254608">
    <property type="component" value="Unassembled WGS sequence"/>
</dbReference>
<proteinExistence type="predicted"/>
<name>A0ABU2WJG4_9GAMM</name>
<dbReference type="InterPro" id="IPR011718">
    <property type="entry name" value="GshA"/>
</dbReference>
<dbReference type="GO" id="GO:0004357">
    <property type="term" value="F:glutamate-cysteine ligase activity"/>
    <property type="evidence" value="ECO:0007669"/>
    <property type="project" value="UniProtKB-EC"/>
</dbReference>
<organism evidence="1 2">
    <name type="scientific">Banduia mediterranea</name>
    <dbReference type="NCBI Taxonomy" id="3075609"/>
    <lineage>
        <taxon>Bacteria</taxon>
        <taxon>Pseudomonadati</taxon>
        <taxon>Pseudomonadota</taxon>
        <taxon>Gammaproteobacteria</taxon>
        <taxon>Nevskiales</taxon>
        <taxon>Algiphilaceae</taxon>
        <taxon>Banduia</taxon>
    </lineage>
</organism>
<dbReference type="InterPro" id="IPR042520">
    <property type="entry name" value="GshA_N"/>
</dbReference>
<reference evidence="1 2" key="1">
    <citation type="submission" date="2023-09" db="EMBL/GenBank/DDBJ databases">
        <authorList>
            <person name="Rey-Velasco X."/>
        </authorList>
    </citation>
    <scope>NUCLEOTIDE SEQUENCE [LARGE SCALE GENOMIC DNA]</scope>
    <source>
        <strain evidence="1 2">W345</strain>
    </source>
</reference>
<dbReference type="Pfam" id="PF08886">
    <property type="entry name" value="GshA"/>
    <property type="match status" value="1"/>
</dbReference>
<sequence>MTSTVPNLCTAPVGPVLKLEAKLLERQADIETWFRRQWLETPAPFYASVDLRNAGFKLAPVDTNLFPAGFNNLNPDFDPLCIHALQSAIERICPTAAGILVVPENHTRNRFYLESLAALVDLIAKAGFHVRIGSTMPDLEQDQIIDDLESGRTLRLEPLRRSGDEVYVGEGEDRFSPCAVVLNNDLSGGRPAILEAIRQPVTPPAILGWSNRLKSDHFGLYQQVAAEFAELIGIDSWLVDPLFRNCGKINFMKREGEECLVSNVEMLLEDITAKYSVYGIEEEPFVIVKAEAGTYGMGVMTVKSTDDVLSLNRNARKKMASAKDGREVSGAIIQEGVYTFETWNDPADSAEPVIYMIDHYVVGGFYRVHDGRGRNENLNAPGARFQMLAFSESCTRPDPSRDPDAQPNKFYAYGVVARLALLAAAREIARAHQGD</sequence>
<comment type="caution">
    <text evidence="1">The sequence shown here is derived from an EMBL/GenBank/DDBJ whole genome shotgun (WGS) entry which is preliminary data.</text>
</comment>
<dbReference type="EMBL" id="JAVRIC010000016">
    <property type="protein sequence ID" value="MDT0498021.1"/>
    <property type="molecule type" value="Genomic_DNA"/>
</dbReference>
<dbReference type="Gene3D" id="3.40.50.11280">
    <property type="entry name" value="Glutamate-cysteine ligase, N-terminal domain"/>
    <property type="match status" value="1"/>
</dbReference>
<keyword evidence="2" id="KW-1185">Reference proteome</keyword>
<keyword evidence="1" id="KW-0436">Ligase</keyword>
<evidence type="ECO:0000313" key="1">
    <source>
        <dbReference type="EMBL" id="MDT0498021.1"/>
    </source>
</evidence>
<gene>
    <name evidence="1" type="primary">gshA</name>
    <name evidence="1" type="ORF">RM530_11695</name>
</gene>
<dbReference type="RefSeq" id="WP_311365412.1">
    <property type="nucleotide sequence ID" value="NZ_JAVRIC010000016.1"/>
</dbReference>
<dbReference type="NCBIfam" id="TIGR02049">
    <property type="entry name" value="gshA_ferroox"/>
    <property type="match status" value="1"/>
</dbReference>